<evidence type="ECO:0000256" key="3">
    <source>
        <dbReference type="ARBA" id="ARBA00022490"/>
    </source>
</evidence>
<dbReference type="EC" id="3.4.11.23" evidence="9"/>
<keyword evidence="6 9" id="KW-0378">Hydrolase</keyword>
<dbReference type="InterPro" id="IPR008330">
    <property type="entry name" value="Pept_M17_PepB"/>
</dbReference>
<proteinExistence type="inferred from homology"/>
<dbReference type="InterPro" id="IPR011356">
    <property type="entry name" value="Leucine_aapep/pepB"/>
</dbReference>
<dbReference type="EMBL" id="RAQO01000008">
    <property type="protein sequence ID" value="RKF15531.1"/>
    <property type="molecule type" value="Genomic_DNA"/>
</dbReference>
<dbReference type="AlphaFoldDB" id="A0A420E7Z3"/>
<dbReference type="Proteomes" id="UP000286482">
    <property type="component" value="Unassembled WGS sequence"/>
</dbReference>
<sequence>MNSLQVKLSFEAAGAAWGKNALVSMDTDCAIVHLESNLDQAERLDKLQQAGRKLDGQGLKSLTLIGDNWQLDDCWRFYCGYFNPKQDNQLTVGSQNDQLQGDFLKRQQCIDWVRQQINFGPEVIFPLSLCERAAELISQQAPDKVSYQIIEGLELLQAGWLGTYNVGKGSVQAPAMLVLDYNPTGDESTAIAATLVGKGITFDSGGYSLKPSDGMAIMKSDMGGAATLSGALALAISQGLEQRVQLILCCAENLVSGEAYKLGEIIEYKNGVRVEVLNSDAEGRLVLADGLIKACESNPGLIIDAATLTGSAKMALGRDYHASFSFDDSMIEKLDAHAKANHESFWRLPLANFHRSQINSNFADIANIHSGEGMAGASTAAAFLSYFVEDYKNNWMHLDLSASYQKSANGMWASGGKGHGVQTIASLLCDLG</sequence>
<dbReference type="SUPFAM" id="SSF53187">
    <property type="entry name" value="Zn-dependent exopeptidases"/>
    <property type="match status" value="1"/>
</dbReference>
<keyword evidence="10" id="KW-1185">Reference proteome</keyword>
<dbReference type="InterPro" id="IPR047620">
    <property type="entry name" value="M17_PepB-like_N"/>
</dbReference>
<keyword evidence="4" id="KW-0645">Protease</keyword>
<dbReference type="GO" id="GO:0005737">
    <property type="term" value="C:cytoplasm"/>
    <property type="evidence" value="ECO:0007669"/>
    <property type="project" value="InterPro"/>
</dbReference>
<evidence type="ECO:0000256" key="6">
    <source>
        <dbReference type="ARBA" id="ARBA00022801"/>
    </source>
</evidence>
<evidence type="ECO:0000256" key="7">
    <source>
        <dbReference type="ARBA" id="ARBA00023211"/>
    </source>
</evidence>
<evidence type="ECO:0000256" key="4">
    <source>
        <dbReference type="ARBA" id="ARBA00022670"/>
    </source>
</evidence>
<dbReference type="Pfam" id="PF00883">
    <property type="entry name" value="Peptidase_M17"/>
    <property type="match status" value="1"/>
</dbReference>
<dbReference type="GO" id="GO:0006508">
    <property type="term" value="P:proteolysis"/>
    <property type="evidence" value="ECO:0007669"/>
    <property type="project" value="UniProtKB-KW"/>
</dbReference>
<dbReference type="PIRSF" id="PIRSF036388">
    <property type="entry name" value="Ctsl_amnpptdse_B"/>
    <property type="match status" value="1"/>
</dbReference>
<dbReference type="CDD" id="cd00433">
    <property type="entry name" value="Peptidase_M17"/>
    <property type="match status" value="1"/>
</dbReference>
<gene>
    <name evidence="9" type="primary">pepB</name>
    <name evidence="9" type="ORF">DBZ36_14165</name>
</gene>
<name>A0A420E7Z3_9ALTE</name>
<organism evidence="9 10">
    <name type="scientific">Alginatibacterium sediminis</name>
    <dbReference type="NCBI Taxonomy" id="2164068"/>
    <lineage>
        <taxon>Bacteria</taxon>
        <taxon>Pseudomonadati</taxon>
        <taxon>Pseudomonadota</taxon>
        <taxon>Gammaproteobacteria</taxon>
        <taxon>Alteromonadales</taxon>
        <taxon>Alteromonadaceae</taxon>
        <taxon>Alginatibacterium</taxon>
    </lineage>
</organism>
<dbReference type="NCBIfam" id="NF003450">
    <property type="entry name" value="PRK05015.1"/>
    <property type="match status" value="1"/>
</dbReference>
<feature type="domain" description="Cytosol aminopeptidase" evidence="8">
    <location>
        <begin position="278"/>
        <end position="285"/>
    </location>
</feature>
<dbReference type="RefSeq" id="WP_120355617.1">
    <property type="nucleotide sequence ID" value="NZ_RAQO01000008.1"/>
</dbReference>
<keyword evidence="5" id="KW-0479">Metal-binding</keyword>
<dbReference type="PANTHER" id="PTHR11963">
    <property type="entry name" value="LEUCINE AMINOPEPTIDASE-RELATED"/>
    <property type="match status" value="1"/>
</dbReference>
<evidence type="ECO:0000313" key="9">
    <source>
        <dbReference type="EMBL" id="RKF15531.1"/>
    </source>
</evidence>
<protein>
    <submittedName>
        <fullName evidence="9">Aminopeptidase PepB</fullName>
        <ecNumber evidence="9">3.4.11.23</ecNumber>
    </submittedName>
</protein>
<comment type="similarity">
    <text evidence="1">Belongs to the peptidase M17 family.</text>
</comment>
<evidence type="ECO:0000259" key="8">
    <source>
        <dbReference type="PROSITE" id="PS00631"/>
    </source>
</evidence>
<dbReference type="PANTHER" id="PTHR11963:SF20">
    <property type="entry name" value="PEPTIDASE B"/>
    <property type="match status" value="1"/>
</dbReference>
<dbReference type="OrthoDB" id="9809354at2"/>
<dbReference type="Pfam" id="PF12404">
    <property type="entry name" value="DUF3663"/>
    <property type="match status" value="1"/>
</dbReference>
<dbReference type="PROSITE" id="PS00631">
    <property type="entry name" value="CYTOSOL_AP"/>
    <property type="match status" value="1"/>
</dbReference>
<evidence type="ECO:0000313" key="10">
    <source>
        <dbReference type="Proteomes" id="UP000286482"/>
    </source>
</evidence>
<dbReference type="InterPro" id="IPR000819">
    <property type="entry name" value="Peptidase_M17_C"/>
</dbReference>
<dbReference type="PRINTS" id="PR00481">
    <property type="entry name" value="LAMNOPPTDASE"/>
</dbReference>
<reference evidence="9 10" key="1">
    <citation type="submission" date="2018-09" db="EMBL/GenBank/DDBJ databases">
        <authorList>
            <person name="Wang Z."/>
        </authorList>
    </citation>
    <scope>NUCLEOTIDE SEQUENCE [LARGE SCALE GENOMIC DNA]</scope>
    <source>
        <strain evidence="9 10">ALS 81</strain>
    </source>
</reference>
<evidence type="ECO:0000256" key="5">
    <source>
        <dbReference type="ARBA" id="ARBA00022723"/>
    </source>
</evidence>
<keyword evidence="7" id="KW-0464">Manganese</keyword>
<accession>A0A420E7Z3</accession>
<comment type="caution">
    <text evidence="9">The sequence shown here is derived from an EMBL/GenBank/DDBJ whole genome shotgun (WGS) entry which is preliminary data.</text>
</comment>
<dbReference type="Gene3D" id="3.40.630.10">
    <property type="entry name" value="Zn peptidases"/>
    <property type="match status" value="1"/>
</dbReference>
<dbReference type="GO" id="GO:0030145">
    <property type="term" value="F:manganese ion binding"/>
    <property type="evidence" value="ECO:0007669"/>
    <property type="project" value="InterPro"/>
</dbReference>
<keyword evidence="3" id="KW-0963">Cytoplasm</keyword>
<dbReference type="GO" id="GO:0070006">
    <property type="term" value="F:metalloaminopeptidase activity"/>
    <property type="evidence" value="ECO:0007669"/>
    <property type="project" value="InterPro"/>
</dbReference>
<keyword evidence="2 9" id="KW-0031">Aminopeptidase</keyword>
<evidence type="ECO:0000256" key="2">
    <source>
        <dbReference type="ARBA" id="ARBA00022438"/>
    </source>
</evidence>
<evidence type="ECO:0000256" key="1">
    <source>
        <dbReference type="ARBA" id="ARBA00009528"/>
    </source>
</evidence>